<protein>
    <submittedName>
        <fullName evidence="1">Uncharacterized protein</fullName>
    </submittedName>
</protein>
<dbReference type="EMBL" id="BAAAZH010000006">
    <property type="protein sequence ID" value="GAA4111629.1"/>
    <property type="molecule type" value="Genomic_DNA"/>
</dbReference>
<evidence type="ECO:0000313" key="1">
    <source>
        <dbReference type="EMBL" id="GAA4111629.1"/>
    </source>
</evidence>
<reference evidence="2" key="1">
    <citation type="journal article" date="2019" name="Int. J. Syst. Evol. Microbiol.">
        <title>The Global Catalogue of Microorganisms (GCM) 10K type strain sequencing project: providing services to taxonomists for standard genome sequencing and annotation.</title>
        <authorList>
            <consortium name="The Broad Institute Genomics Platform"/>
            <consortium name="The Broad Institute Genome Sequencing Center for Infectious Disease"/>
            <person name="Wu L."/>
            <person name="Ma J."/>
        </authorList>
    </citation>
    <scope>NUCLEOTIDE SEQUENCE [LARGE SCALE GENOMIC DNA]</scope>
    <source>
        <strain evidence="2">JCM 16703</strain>
    </source>
</reference>
<gene>
    <name evidence="1" type="ORF">GCM10022215_07490</name>
</gene>
<sequence length="918" mass="93771">MKHTWGKGTAERRRLIRPAHVALALVVGATGALVTVASQAGTAEAAPERVLQAVDVKVGDDGRVASITSRAVRDPGEGGKVTEDVEELDAATLASQLPIRVQTTWRLGDRTGTDLSDIEGAKGRVVIDLTVQNTTVQPRQVSFDAGGVSRQRWALVGTPLTVVASADLGEDSYSSVVVQDDMHPDDITNGVLGRGTDNNAQVQWATMLAPPRLGASATLRLVQDTDDFEVPRFDLSVQPGLVTDTSLRSLLEAAFGDADDSSLTLEKRTISLITSVTSVLTEASSVLARIQTELNGSATTLGARTISDLQGSSSEVSSSLSGLTQDLDSLSADIAGQLRQTNDQALRALQGSVDQVSRLLGDPDKVTPPTITDQPDGCTVAPLPEGKRPTVIQQIAAVSGQLTALAGATSSCRATIKQGLLDTVGSVQPDGTCAPLPSAVCGILGVGNALTNQITAIQVFSQGFASRFDPALVQNITTTATALEDAVSGLAESLGGLGTGTAPIKTQLANADKALTDALALLQPSGGATLASEVGSLRTSVDGAVTALTGATGGAAADLRSVRTTVCATPGSAADAASVTLVGVDCATPEPTTAPAGSLLARFQSIDSVRTSLSTVATGLKDVGDDLAAVTTAVQNAQTAIRTASGSTGTVGTQVGSAYCTVAAIILSAKDFPTAACGTAPAEVSPLDALRTAVTNLQEKQGTLTSASIVEAFTGALNSLQLGTNNAAQQAQQIAQAGQEAADRTDSLIGGLEAQLSSTGDQVFADGAEAVRRSRDRLATTAARSGAQLTAGVDDTVRRIDADVASSNRNVAASQRLLLADLRKVLLDLGERKNNGSGLLGSLVTGATATGVSNDRIQRATDTAIAFSRVRAQGLDDLLLQQAQTALSLQLQAQFPIFGIDLPEGSTHQTVFSVQVGA</sequence>
<dbReference type="RefSeq" id="WP_344731885.1">
    <property type="nucleotide sequence ID" value="NZ_BAAAZH010000006.1"/>
</dbReference>
<proteinExistence type="predicted"/>
<keyword evidence="2" id="KW-1185">Reference proteome</keyword>
<evidence type="ECO:0000313" key="2">
    <source>
        <dbReference type="Proteomes" id="UP001501495"/>
    </source>
</evidence>
<dbReference type="Proteomes" id="UP001501495">
    <property type="component" value="Unassembled WGS sequence"/>
</dbReference>
<comment type="caution">
    <text evidence="1">The sequence shown here is derived from an EMBL/GenBank/DDBJ whole genome shotgun (WGS) entry which is preliminary data.</text>
</comment>
<name>A0ABP7XCJ5_9ACTN</name>
<accession>A0ABP7XCJ5</accession>
<organism evidence="1 2">
    <name type="scientific">Nocardioides fonticola</name>
    <dbReference type="NCBI Taxonomy" id="450363"/>
    <lineage>
        <taxon>Bacteria</taxon>
        <taxon>Bacillati</taxon>
        <taxon>Actinomycetota</taxon>
        <taxon>Actinomycetes</taxon>
        <taxon>Propionibacteriales</taxon>
        <taxon>Nocardioidaceae</taxon>
        <taxon>Nocardioides</taxon>
    </lineage>
</organism>